<dbReference type="InterPro" id="IPR003439">
    <property type="entry name" value="ABC_transporter-like_ATP-bd"/>
</dbReference>
<evidence type="ECO:0000259" key="5">
    <source>
        <dbReference type="PROSITE" id="PS50893"/>
    </source>
</evidence>
<evidence type="ECO:0000256" key="4">
    <source>
        <dbReference type="ARBA" id="ARBA00022840"/>
    </source>
</evidence>
<dbReference type="CDD" id="cd03220">
    <property type="entry name" value="ABC_KpsT_Wzt"/>
    <property type="match status" value="1"/>
</dbReference>
<evidence type="ECO:0000313" key="6">
    <source>
        <dbReference type="EMBL" id="QKG72301.1"/>
    </source>
</evidence>
<accession>A0A7D4BBV8</accession>
<evidence type="ECO:0000313" key="7">
    <source>
        <dbReference type="Proteomes" id="UP000504693"/>
    </source>
</evidence>
<dbReference type="PROSITE" id="PS50893">
    <property type="entry name" value="ABC_TRANSPORTER_2"/>
    <property type="match status" value="1"/>
</dbReference>
<keyword evidence="4 6" id="KW-0067">ATP-binding</keyword>
<gene>
    <name evidence="6" type="ORF">HQR01_13515</name>
</gene>
<evidence type="ECO:0000256" key="3">
    <source>
        <dbReference type="ARBA" id="ARBA00022741"/>
    </source>
</evidence>
<keyword evidence="3" id="KW-0547">Nucleotide-binding</keyword>
<reference evidence="6 7" key="1">
    <citation type="submission" date="2020-05" db="EMBL/GenBank/DDBJ databases">
        <title>Erythrobacter mangrovi sp. nov., isolated from rhizosphere soil of mangrove plant (Kandelia candel).</title>
        <authorList>
            <person name="Ye Y.H."/>
        </authorList>
    </citation>
    <scope>NUCLEOTIDE SEQUENCE [LARGE SCALE GENOMIC DNA]</scope>
    <source>
        <strain evidence="6 7">EB310</strain>
    </source>
</reference>
<protein>
    <submittedName>
        <fullName evidence="6">ABC transporter ATP-binding protein</fullName>
    </submittedName>
</protein>
<dbReference type="Pfam" id="PF00005">
    <property type="entry name" value="ABC_tran"/>
    <property type="match status" value="1"/>
</dbReference>
<dbReference type="PANTHER" id="PTHR46743:SF2">
    <property type="entry name" value="TEICHOIC ACIDS EXPORT ATP-BINDING PROTEIN TAGH"/>
    <property type="match status" value="1"/>
</dbReference>
<dbReference type="EMBL" id="CP053921">
    <property type="protein sequence ID" value="QKG72301.1"/>
    <property type="molecule type" value="Genomic_DNA"/>
</dbReference>
<proteinExistence type="inferred from homology"/>
<dbReference type="RefSeq" id="WP_173215432.1">
    <property type="nucleotide sequence ID" value="NZ_CP053921.1"/>
</dbReference>
<dbReference type="KEGG" id="emv:HQR01_13515"/>
<dbReference type="Gene3D" id="3.40.50.300">
    <property type="entry name" value="P-loop containing nucleotide triphosphate hydrolases"/>
    <property type="match status" value="1"/>
</dbReference>
<organism evidence="6 7">
    <name type="scientific">Erythrobacter mangrovi</name>
    <dbReference type="NCBI Taxonomy" id="2739433"/>
    <lineage>
        <taxon>Bacteria</taxon>
        <taxon>Pseudomonadati</taxon>
        <taxon>Pseudomonadota</taxon>
        <taxon>Alphaproteobacteria</taxon>
        <taxon>Sphingomonadales</taxon>
        <taxon>Erythrobacteraceae</taxon>
        <taxon>Erythrobacter/Porphyrobacter group</taxon>
        <taxon>Erythrobacter</taxon>
    </lineage>
</organism>
<feature type="domain" description="ABC transporter" evidence="5">
    <location>
        <begin position="2"/>
        <end position="218"/>
    </location>
</feature>
<keyword evidence="2" id="KW-0813">Transport</keyword>
<dbReference type="GO" id="GO:0005524">
    <property type="term" value="F:ATP binding"/>
    <property type="evidence" value="ECO:0007669"/>
    <property type="project" value="UniProtKB-KW"/>
</dbReference>
<keyword evidence="7" id="KW-1185">Reference proteome</keyword>
<comment type="similarity">
    <text evidence="1">Belongs to the ABC transporter superfamily.</text>
</comment>
<dbReference type="InterPro" id="IPR017871">
    <property type="entry name" value="ABC_transporter-like_CS"/>
</dbReference>
<dbReference type="InterPro" id="IPR003593">
    <property type="entry name" value="AAA+_ATPase"/>
</dbReference>
<dbReference type="InterPro" id="IPR015860">
    <property type="entry name" value="ABC_transpr_TagH-like"/>
</dbReference>
<sequence length="220" mass="24539">MIKCVNIHKSYKSGHSRRAILRGIDFSVDRGEKIGLIGRNGAGKSTLIKQIGGVEYPDSGKIIRNMTVSWPIGFSGGFQGSLTGYDNARFIARVYGTYYSDIRGFVEEFTELGSALTRPVKTYSSGMRARLAFALSLAIDFDCYLIDEVMLVGDQIFRNKCHDELFVKRAHCAMIIVSHDMNTIRKYCNRALFLEGGVAREYDTVDLAIQAYEGMSRMAG</sequence>
<dbReference type="InterPro" id="IPR027417">
    <property type="entry name" value="P-loop_NTPase"/>
</dbReference>
<dbReference type="GO" id="GO:0016020">
    <property type="term" value="C:membrane"/>
    <property type="evidence" value="ECO:0007669"/>
    <property type="project" value="InterPro"/>
</dbReference>
<dbReference type="SUPFAM" id="SSF52540">
    <property type="entry name" value="P-loop containing nucleoside triphosphate hydrolases"/>
    <property type="match status" value="1"/>
</dbReference>
<dbReference type="InterPro" id="IPR050683">
    <property type="entry name" value="Bact_Polysacc_Export_ATP-bd"/>
</dbReference>
<dbReference type="AlphaFoldDB" id="A0A7D4BBV8"/>
<dbReference type="GO" id="GO:0140359">
    <property type="term" value="F:ABC-type transporter activity"/>
    <property type="evidence" value="ECO:0007669"/>
    <property type="project" value="InterPro"/>
</dbReference>
<dbReference type="Proteomes" id="UP000504693">
    <property type="component" value="Chromosome"/>
</dbReference>
<dbReference type="GO" id="GO:0016887">
    <property type="term" value="F:ATP hydrolysis activity"/>
    <property type="evidence" value="ECO:0007669"/>
    <property type="project" value="InterPro"/>
</dbReference>
<name>A0A7D4BBV8_9SPHN</name>
<evidence type="ECO:0000256" key="1">
    <source>
        <dbReference type="ARBA" id="ARBA00005417"/>
    </source>
</evidence>
<dbReference type="SMART" id="SM00382">
    <property type="entry name" value="AAA"/>
    <property type="match status" value="1"/>
</dbReference>
<evidence type="ECO:0000256" key="2">
    <source>
        <dbReference type="ARBA" id="ARBA00022448"/>
    </source>
</evidence>
<dbReference type="PROSITE" id="PS00211">
    <property type="entry name" value="ABC_TRANSPORTER_1"/>
    <property type="match status" value="1"/>
</dbReference>
<dbReference type="PANTHER" id="PTHR46743">
    <property type="entry name" value="TEICHOIC ACIDS EXPORT ATP-BINDING PROTEIN TAGH"/>
    <property type="match status" value="1"/>
</dbReference>